<dbReference type="SUPFAM" id="SSF52540">
    <property type="entry name" value="P-loop containing nucleoside triphosphate hydrolases"/>
    <property type="match status" value="2"/>
</dbReference>
<dbReference type="Proteomes" id="UP000637002">
    <property type="component" value="Unassembled WGS sequence"/>
</dbReference>
<feature type="domain" description="Helicase ATP-binding" evidence="8">
    <location>
        <begin position="285"/>
        <end position="446"/>
    </location>
</feature>
<evidence type="ECO:0000313" key="10">
    <source>
        <dbReference type="EMBL" id="GGC55536.1"/>
    </source>
</evidence>
<dbReference type="SMART" id="SM00490">
    <property type="entry name" value="HELICc"/>
    <property type="match status" value="1"/>
</dbReference>
<keyword evidence="2" id="KW-0227">DNA damage</keyword>
<evidence type="ECO:0000256" key="1">
    <source>
        <dbReference type="ARBA" id="ARBA00022741"/>
    </source>
</evidence>
<keyword evidence="1" id="KW-0547">Nucleotide-binding</keyword>
<dbReference type="SUPFAM" id="SSF50249">
    <property type="entry name" value="Nucleic acid-binding proteins"/>
    <property type="match status" value="1"/>
</dbReference>
<dbReference type="GO" id="GO:0005524">
    <property type="term" value="F:ATP binding"/>
    <property type="evidence" value="ECO:0007669"/>
    <property type="project" value="UniProtKB-KW"/>
</dbReference>
<dbReference type="SMART" id="SM00487">
    <property type="entry name" value="DEXDc"/>
    <property type="match status" value="1"/>
</dbReference>
<reference evidence="10" key="1">
    <citation type="journal article" date="2014" name="Int. J. Syst. Evol. Microbiol.">
        <title>Complete genome sequence of Corynebacterium casei LMG S-19264T (=DSM 44701T), isolated from a smear-ripened cheese.</title>
        <authorList>
            <consortium name="US DOE Joint Genome Institute (JGI-PGF)"/>
            <person name="Walter F."/>
            <person name="Albersmeier A."/>
            <person name="Kalinowski J."/>
            <person name="Ruckert C."/>
        </authorList>
    </citation>
    <scope>NUCLEOTIDE SEQUENCE</scope>
    <source>
        <strain evidence="10">CGMCC 1.12919</strain>
    </source>
</reference>
<evidence type="ECO:0000256" key="2">
    <source>
        <dbReference type="ARBA" id="ARBA00022763"/>
    </source>
</evidence>
<evidence type="ECO:0000256" key="5">
    <source>
        <dbReference type="ARBA" id="ARBA00022840"/>
    </source>
</evidence>
<protein>
    <submittedName>
        <fullName evidence="10">ATP-dependent DNA helicase RecG</fullName>
    </submittedName>
</protein>
<keyword evidence="3" id="KW-0378">Hydrolase</keyword>
<dbReference type="EMBL" id="BMGG01000002">
    <property type="protein sequence ID" value="GGC55536.1"/>
    <property type="molecule type" value="Genomic_DNA"/>
</dbReference>
<dbReference type="PANTHER" id="PTHR47964">
    <property type="entry name" value="ATP-DEPENDENT DNA HELICASE HOMOLOG RECG, CHLOROPLASTIC"/>
    <property type="match status" value="1"/>
</dbReference>
<name>A0A916U129_9HYPH</name>
<keyword evidence="5" id="KW-0067">ATP-binding</keyword>
<dbReference type="NCBIfam" id="NF008164">
    <property type="entry name" value="PRK10917.1-2"/>
    <property type="match status" value="1"/>
</dbReference>
<gene>
    <name evidence="10" type="ORF">GCM10010994_13040</name>
</gene>
<dbReference type="InterPro" id="IPR047112">
    <property type="entry name" value="RecG/Mfd"/>
</dbReference>
<dbReference type="Gene3D" id="3.40.50.300">
    <property type="entry name" value="P-loop containing nucleotide triphosphate hydrolases"/>
    <property type="match status" value="2"/>
</dbReference>
<dbReference type="GO" id="GO:0003677">
    <property type="term" value="F:DNA binding"/>
    <property type="evidence" value="ECO:0007669"/>
    <property type="project" value="UniProtKB-KW"/>
</dbReference>
<dbReference type="InterPro" id="IPR014001">
    <property type="entry name" value="Helicase_ATP-bd"/>
</dbReference>
<evidence type="ECO:0000259" key="9">
    <source>
        <dbReference type="PROSITE" id="PS51194"/>
    </source>
</evidence>
<dbReference type="Pfam" id="PF00271">
    <property type="entry name" value="Helicase_C"/>
    <property type="match status" value="1"/>
</dbReference>
<dbReference type="GO" id="GO:0003678">
    <property type="term" value="F:DNA helicase activity"/>
    <property type="evidence" value="ECO:0007669"/>
    <property type="project" value="TreeGrafter"/>
</dbReference>
<reference evidence="10" key="2">
    <citation type="submission" date="2020-09" db="EMBL/GenBank/DDBJ databases">
        <authorList>
            <person name="Sun Q."/>
            <person name="Zhou Y."/>
        </authorList>
    </citation>
    <scope>NUCLEOTIDE SEQUENCE</scope>
    <source>
        <strain evidence="10">CGMCC 1.12919</strain>
    </source>
</reference>
<proteinExistence type="predicted"/>
<keyword evidence="7" id="KW-0234">DNA repair</keyword>
<dbReference type="AlphaFoldDB" id="A0A916U129"/>
<comment type="caution">
    <text evidence="10">The sequence shown here is derived from an EMBL/GenBank/DDBJ whole genome shotgun (WGS) entry which is preliminary data.</text>
</comment>
<dbReference type="InterPro" id="IPR011545">
    <property type="entry name" value="DEAD/DEAH_box_helicase_dom"/>
</dbReference>
<organism evidence="10 11">
    <name type="scientific">Chelatococcus reniformis</name>
    <dbReference type="NCBI Taxonomy" id="1494448"/>
    <lineage>
        <taxon>Bacteria</taxon>
        <taxon>Pseudomonadati</taxon>
        <taxon>Pseudomonadota</taxon>
        <taxon>Alphaproteobacteria</taxon>
        <taxon>Hyphomicrobiales</taxon>
        <taxon>Chelatococcaceae</taxon>
        <taxon>Chelatococcus</taxon>
    </lineage>
</organism>
<evidence type="ECO:0000256" key="3">
    <source>
        <dbReference type="ARBA" id="ARBA00022801"/>
    </source>
</evidence>
<evidence type="ECO:0000313" key="11">
    <source>
        <dbReference type="Proteomes" id="UP000637002"/>
    </source>
</evidence>
<keyword evidence="11" id="KW-1185">Reference proteome</keyword>
<evidence type="ECO:0000256" key="4">
    <source>
        <dbReference type="ARBA" id="ARBA00022806"/>
    </source>
</evidence>
<accession>A0A916U129</accession>
<dbReference type="CDD" id="cd04488">
    <property type="entry name" value="RecG_wedge_OBF"/>
    <property type="match status" value="1"/>
</dbReference>
<dbReference type="InterPro" id="IPR027417">
    <property type="entry name" value="P-loop_NTPase"/>
</dbReference>
<dbReference type="Pfam" id="PF19833">
    <property type="entry name" value="RecG_dom3_C"/>
    <property type="match status" value="1"/>
</dbReference>
<keyword evidence="6" id="KW-0238">DNA-binding</keyword>
<dbReference type="InterPro" id="IPR001650">
    <property type="entry name" value="Helicase_C-like"/>
</dbReference>
<feature type="domain" description="Helicase C-terminal" evidence="9">
    <location>
        <begin position="465"/>
        <end position="631"/>
    </location>
</feature>
<dbReference type="Pfam" id="PF00270">
    <property type="entry name" value="DEAD"/>
    <property type="match status" value="1"/>
</dbReference>
<dbReference type="PANTHER" id="PTHR47964:SF1">
    <property type="entry name" value="ATP-DEPENDENT DNA HELICASE HOMOLOG RECG, CHLOROPLASTIC"/>
    <property type="match status" value="1"/>
</dbReference>
<dbReference type="PROSITE" id="PS51194">
    <property type="entry name" value="HELICASE_CTER"/>
    <property type="match status" value="1"/>
</dbReference>
<evidence type="ECO:0000259" key="8">
    <source>
        <dbReference type="PROSITE" id="PS51192"/>
    </source>
</evidence>
<dbReference type="InterPro" id="IPR045562">
    <property type="entry name" value="RecG_dom3_C"/>
</dbReference>
<dbReference type="RefSeq" id="WP_188608329.1">
    <property type="nucleotide sequence ID" value="NZ_BMGG01000002.1"/>
</dbReference>
<dbReference type="PROSITE" id="PS51192">
    <property type="entry name" value="HELICASE_ATP_BIND_1"/>
    <property type="match status" value="1"/>
</dbReference>
<evidence type="ECO:0000256" key="6">
    <source>
        <dbReference type="ARBA" id="ARBA00023125"/>
    </source>
</evidence>
<dbReference type="InterPro" id="IPR012340">
    <property type="entry name" value="NA-bd_OB-fold"/>
</dbReference>
<dbReference type="GO" id="GO:0016787">
    <property type="term" value="F:hydrolase activity"/>
    <property type="evidence" value="ECO:0007669"/>
    <property type="project" value="UniProtKB-KW"/>
</dbReference>
<sequence>MRPSVLDPLFATVAVIPGIGPRLAQLFDRLLGSSTQPARLIDLLFHLPTGVIDRRSRPLVADAVPGEVVTLDVRVARHQPAPPQRARSPYRILVEDDTGDVTLIYFGGGRQRLEKLLPVGERRIVSGRLELRDGHRQIVHPDLVLRPDELAGASLVEPVYPLTEGLSGRIVAKATAEALRRVPQLPEWQDMERQGALPPFAAALRSLHQPPDAEAADPTSPGRARLALDEILATQLALGLVRSRRRRTRGRVHQGDGTRVAAIRAALPFKLTAAQSTALAEIDADLAAPDRMLRLLQGDVGSGKTVCALLAMARVVEAGRQAALMAPTEILARQHHARIAPLARAGGLEVAVLTGRDKAAERAAVLDGLASGRVHAVVGTHALFQESVAFRDLGLAVVDEQHRFGVHQRLALGAKGDSVDLLVMTATPIPRTLVLTLFGDMDVSLLTEKPAGRQPIQTRAVPLERLDEVVGAVARAAAGGARVYWICPLVAESEELDVAAAQERYGSLNQALGAGVGLLHGKMNARDKDAAMASFAAGDTQVLVATTVVEVGVDVPEATVMVVEHAERFGLAQLHQLRGRVGRGGEASSCLLLYRAPLGPVAEARLRIMRETEDGFRIAEEDLKLRGQGEILGTRQSGVPDFRFLRPDIDADLIAAARDEARLVLERDPELTSARGEALRLLLYLFGRDEAIRLLRAG</sequence>
<evidence type="ECO:0000256" key="7">
    <source>
        <dbReference type="ARBA" id="ARBA00023204"/>
    </source>
</evidence>
<keyword evidence="4 10" id="KW-0347">Helicase</keyword>
<dbReference type="CDD" id="cd17992">
    <property type="entry name" value="DEXHc_RecG"/>
    <property type="match status" value="1"/>
</dbReference>
<dbReference type="Gene3D" id="2.40.50.140">
    <property type="entry name" value="Nucleic acid-binding proteins"/>
    <property type="match status" value="1"/>
</dbReference>
<dbReference type="GO" id="GO:0006281">
    <property type="term" value="P:DNA repair"/>
    <property type="evidence" value="ECO:0007669"/>
    <property type="project" value="UniProtKB-KW"/>
</dbReference>